<reference evidence="1 2" key="1">
    <citation type="journal article" date="2021" name="BMC Genomics">
        <title>Datura genome reveals duplications of psychoactive alkaloid biosynthetic genes and high mutation rate following tissue culture.</title>
        <authorList>
            <person name="Rajewski A."/>
            <person name="Carter-House D."/>
            <person name="Stajich J."/>
            <person name="Litt A."/>
        </authorList>
    </citation>
    <scope>NUCLEOTIDE SEQUENCE [LARGE SCALE GENOMIC DNA]</scope>
    <source>
        <strain evidence="1">AR-01</strain>
    </source>
</reference>
<gene>
    <name evidence="1" type="ORF">HAX54_001877</name>
</gene>
<evidence type="ECO:0000313" key="1">
    <source>
        <dbReference type="EMBL" id="MCD7465768.1"/>
    </source>
</evidence>
<sequence length="102" mass="12085">FIINGWKKQFDTLNFYLDKIAKRMKKFANRKRRPTDYRIGGHENNAIVDYHAKWKQGQKAIARPGQRASELKLGSTRRPSLATDMFLVHWNGKHRRRPHEAI</sequence>
<proteinExistence type="predicted"/>
<keyword evidence="2" id="KW-1185">Reference proteome</keyword>
<protein>
    <submittedName>
        <fullName evidence="1">Uncharacterized protein</fullName>
    </submittedName>
</protein>
<accession>A0ABS8T490</accession>
<dbReference type="EMBL" id="JACEIK010001079">
    <property type="protein sequence ID" value="MCD7465768.1"/>
    <property type="molecule type" value="Genomic_DNA"/>
</dbReference>
<evidence type="ECO:0000313" key="2">
    <source>
        <dbReference type="Proteomes" id="UP000823775"/>
    </source>
</evidence>
<name>A0ABS8T490_DATST</name>
<organism evidence="1 2">
    <name type="scientific">Datura stramonium</name>
    <name type="common">Jimsonweed</name>
    <name type="synonym">Common thornapple</name>
    <dbReference type="NCBI Taxonomy" id="4076"/>
    <lineage>
        <taxon>Eukaryota</taxon>
        <taxon>Viridiplantae</taxon>
        <taxon>Streptophyta</taxon>
        <taxon>Embryophyta</taxon>
        <taxon>Tracheophyta</taxon>
        <taxon>Spermatophyta</taxon>
        <taxon>Magnoliopsida</taxon>
        <taxon>eudicotyledons</taxon>
        <taxon>Gunneridae</taxon>
        <taxon>Pentapetalae</taxon>
        <taxon>asterids</taxon>
        <taxon>lamiids</taxon>
        <taxon>Solanales</taxon>
        <taxon>Solanaceae</taxon>
        <taxon>Solanoideae</taxon>
        <taxon>Datureae</taxon>
        <taxon>Datura</taxon>
    </lineage>
</organism>
<comment type="caution">
    <text evidence="1">The sequence shown here is derived from an EMBL/GenBank/DDBJ whole genome shotgun (WGS) entry which is preliminary data.</text>
</comment>
<feature type="non-terminal residue" evidence="1">
    <location>
        <position position="1"/>
    </location>
</feature>
<dbReference type="Proteomes" id="UP000823775">
    <property type="component" value="Unassembled WGS sequence"/>
</dbReference>